<evidence type="ECO:0000259" key="6">
    <source>
        <dbReference type="PROSITE" id="PS50109"/>
    </source>
</evidence>
<dbReference type="Gene3D" id="1.10.287.130">
    <property type="match status" value="1"/>
</dbReference>
<dbReference type="InterPro" id="IPR003594">
    <property type="entry name" value="HATPase_dom"/>
</dbReference>
<keyword evidence="5" id="KW-1133">Transmembrane helix</keyword>
<dbReference type="Pfam" id="PF02518">
    <property type="entry name" value="HATPase_c"/>
    <property type="match status" value="1"/>
</dbReference>
<dbReference type="Gene3D" id="3.30.450.20">
    <property type="entry name" value="PAS domain"/>
    <property type="match status" value="2"/>
</dbReference>
<dbReference type="KEGG" id="vta:A0911"/>
<dbReference type="CDD" id="cd00082">
    <property type="entry name" value="HisKA"/>
    <property type="match status" value="1"/>
</dbReference>
<keyword evidence="5" id="KW-0472">Membrane</keyword>
<dbReference type="Proteomes" id="UP000235828">
    <property type="component" value="Chromosome A"/>
</dbReference>
<evidence type="ECO:0000256" key="3">
    <source>
        <dbReference type="ARBA" id="ARBA00022553"/>
    </source>
</evidence>
<dbReference type="SUPFAM" id="SSF55874">
    <property type="entry name" value="ATPase domain of HSP90 chaperone/DNA topoisomerase II/histidine kinase"/>
    <property type="match status" value="1"/>
</dbReference>
<dbReference type="Gene3D" id="3.30.565.10">
    <property type="entry name" value="Histidine kinase-like ATPase, C-terminal domain"/>
    <property type="match status" value="1"/>
</dbReference>
<reference evidence="7 8" key="1">
    <citation type="submission" date="2017-10" db="EMBL/GenBank/DDBJ databases">
        <authorList>
            <person name="Banno H."/>
            <person name="Chua N.-H."/>
        </authorList>
    </citation>
    <scope>NUCLEOTIDE SEQUENCE [LARGE SCALE GENOMIC DNA]</scope>
    <source>
        <strain evidence="7">Vibrio tapetis CECT4600</strain>
    </source>
</reference>
<feature type="transmembrane region" description="Helical" evidence="5">
    <location>
        <begin position="29"/>
        <end position="49"/>
    </location>
</feature>
<dbReference type="PROSITE" id="PS50109">
    <property type="entry name" value="HIS_KIN"/>
    <property type="match status" value="1"/>
</dbReference>
<comment type="catalytic activity">
    <reaction evidence="1">
        <text>ATP + protein L-histidine = ADP + protein N-phospho-L-histidine.</text>
        <dbReference type="EC" id="2.7.13.3"/>
    </reaction>
</comment>
<accession>A0A2N8ZAG4</accession>
<dbReference type="PRINTS" id="PR00344">
    <property type="entry name" value="BCTRLSENSOR"/>
</dbReference>
<dbReference type="InterPro" id="IPR003661">
    <property type="entry name" value="HisK_dim/P_dom"/>
</dbReference>
<name>A0A2N8ZAG4_9VIBR</name>
<evidence type="ECO:0000256" key="2">
    <source>
        <dbReference type="ARBA" id="ARBA00012438"/>
    </source>
</evidence>
<feature type="transmembrane region" description="Helical" evidence="5">
    <location>
        <begin position="369"/>
        <end position="389"/>
    </location>
</feature>
<evidence type="ECO:0000256" key="1">
    <source>
        <dbReference type="ARBA" id="ARBA00000085"/>
    </source>
</evidence>
<dbReference type="AlphaFoldDB" id="A0A2N8ZAG4"/>
<proteinExistence type="predicted"/>
<dbReference type="InterPro" id="IPR004358">
    <property type="entry name" value="Sig_transdc_His_kin-like_C"/>
</dbReference>
<dbReference type="Pfam" id="PF22673">
    <property type="entry name" value="MCP-like_PDC_1"/>
    <property type="match status" value="1"/>
</dbReference>
<dbReference type="PANTHER" id="PTHR43065:SF47">
    <property type="match status" value="1"/>
</dbReference>
<evidence type="ECO:0000256" key="4">
    <source>
        <dbReference type="SAM" id="Coils"/>
    </source>
</evidence>
<dbReference type="SMART" id="SM00387">
    <property type="entry name" value="HATPase_c"/>
    <property type="match status" value="1"/>
</dbReference>
<dbReference type="RefSeq" id="WP_231897865.1">
    <property type="nucleotide sequence ID" value="NZ_LT960611.1"/>
</dbReference>
<evidence type="ECO:0000256" key="5">
    <source>
        <dbReference type="SAM" id="Phobius"/>
    </source>
</evidence>
<organism evidence="7 8">
    <name type="scientific">Vibrio tapetis subsp. tapetis</name>
    <dbReference type="NCBI Taxonomy" id="1671868"/>
    <lineage>
        <taxon>Bacteria</taxon>
        <taxon>Pseudomonadati</taxon>
        <taxon>Pseudomonadota</taxon>
        <taxon>Gammaproteobacteria</taxon>
        <taxon>Vibrionales</taxon>
        <taxon>Vibrionaceae</taxon>
        <taxon>Vibrio</taxon>
    </lineage>
</organism>
<dbReference type="PANTHER" id="PTHR43065">
    <property type="entry name" value="SENSOR HISTIDINE KINASE"/>
    <property type="match status" value="1"/>
</dbReference>
<dbReference type="InterPro" id="IPR005467">
    <property type="entry name" value="His_kinase_dom"/>
</dbReference>
<keyword evidence="8" id="KW-1185">Reference proteome</keyword>
<gene>
    <name evidence="7" type="ORF">VTAP4600_A0911</name>
</gene>
<evidence type="ECO:0000313" key="8">
    <source>
        <dbReference type="Proteomes" id="UP000235828"/>
    </source>
</evidence>
<sequence>MKSDADKTGNVTQSPERLNTKAFIRRYQIMVYGGLLLIILLTAVNAFYLSKQIKSQLLNEERHRGLETLLTLSKTVSITLNHVDEMRYSLESAREYPELIPNMTSFKFLADQSLHSPPGALWDNLPEDVREKVGQIYLQSNHRDISFDVLTLLSMMPEVVATHRQHADFQWSYYYDADKVLTQIYPWIGHQDMLTATGTENMDDALRVIYEAGGTYPLQLVNPTGNPARGKVWTTPYMDAGGKGMMISLLAPVYQEDNFIGAVGTDITLKVLDSILTKKRNKIGRLVLVDKNGIVVADSGGTLTNTEENISHPDVLSLLDVGEAHNVTSGELQHAKLGYWVAYQLDGTPWNLVLEITNSEIQTFTTDAILPNLVMAAIFAVLLVILVLYQHRHYSQPALQLAKFTEELPETNDIAIPHTPTKWRHWFESAARTEQERREHLNTIEQQTLQLEHRVKERTQELQQALETLKTTQNELVQSEKLAGLGSLVAGIAHELNTPIGNALMLASSQKEMNDKLNQAVENGLRRSDLDDHLEKTLLSSASIENNLHRAAELITSFKQVAVDQSSYQRREFDLPEILHELKITMMPSLSRDNVILEEDFEPDIKMNSYPGPLTQVLMNLLSNAVTHAFSDQDDKRIIIRCTLVDEHHASITVTDNGRGIQPEYLSKVFDPFFTTRLGHGSSGLGLNISYNLVMGLLCGEITVASEVDNGTCFTINLPLVLPETNTE</sequence>
<keyword evidence="5" id="KW-0812">Transmembrane</keyword>
<dbReference type="InterPro" id="IPR036890">
    <property type="entry name" value="HATPase_C_sf"/>
</dbReference>
<dbReference type="EC" id="2.7.13.3" evidence="2"/>
<feature type="domain" description="Histidine kinase" evidence="6">
    <location>
        <begin position="491"/>
        <end position="722"/>
    </location>
</feature>
<evidence type="ECO:0000313" key="7">
    <source>
        <dbReference type="EMBL" id="SON48890.1"/>
    </source>
</evidence>
<dbReference type="GO" id="GO:0000155">
    <property type="term" value="F:phosphorelay sensor kinase activity"/>
    <property type="evidence" value="ECO:0007669"/>
    <property type="project" value="InterPro"/>
</dbReference>
<protein>
    <recommendedName>
        <fullName evidence="2">histidine kinase</fullName>
        <ecNumber evidence="2">2.7.13.3</ecNumber>
    </recommendedName>
</protein>
<feature type="coiled-coil region" evidence="4">
    <location>
        <begin position="430"/>
        <end position="482"/>
    </location>
</feature>
<keyword evidence="3" id="KW-0597">Phosphoprotein</keyword>
<keyword evidence="4" id="KW-0175">Coiled coil</keyword>
<dbReference type="EMBL" id="LT960611">
    <property type="protein sequence ID" value="SON48890.1"/>
    <property type="molecule type" value="Genomic_DNA"/>
</dbReference>